<dbReference type="InterPro" id="IPR051795">
    <property type="entry name" value="Glycosyl_Hydrlase_43"/>
</dbReference>
<feature type="site" description="Important for catalytic activity, responsible for pKa modulation of the active site Glu and correct orientation of both the proton donor and substrate" evidence="5">
    <location>
        <position position="147"/>
    </location>
</feature>
<evidence type="ECO:0000313" key="7">
    <source>
        <dbReference type="EMBL" id="MBB6677474.1"/>
    </source>
</evidence>
<feature type="active site" description="Proton donor" evidence="4">
    <location>
        <position position="202"/>
    </location>
</feature>
<sequence>MGGRWINQDKPQGTPFVNPVFDHDAPDPSGALKGDDGYYYIVTTQANYENGMEKLPILRSQDLVHWEHAGQVFDTLPDWLDKVEINVWAPDFVRHDGKYYVYYAGQSAPNDDGYKMGIGVAVADDPLGPYVDKGEPIAIGPSFGTIDPFIFTDDDGSSYMYWGSDARPIRVQKLSEDGLSLVGESEEVLHVSPVKKYERLLEGPWVVKRGGYYYLFVSGDNCCGAGANYAVMVARSESPLGPFEKYSSVPGGGPILEANDRFDAPGHNSIVTDDAGQDWILYHAFDRNARFKGRILLMDKIDWKDGWPVINDGKGPSFTEQKSGPVIRKE</sequence>
<keyword evidence="2 6" id="KW-0378">Hydrolase</keyword>
<feature type="active site" description="Proton acceptor" evidence="4">
    <location>
        <position position="27"/>
    </location>
</feature>
<keyword evidence="8" id="KW-1185">Reference proteome</keyword>
<comment type="similarity">
    <text evidence="1 6">Belongs to the glycosyl hydrolase 43 family.</text>
</comment>
<gene>
    <name evidence="7" type="ORF">H4Q31_09070</name>
</gene>
<dbReference type="GO" id="GO:0004553">
    <property type="term" value="F:hydrolase activity, hydrolyzing O-glycosyl compounds"/>
    <property type="evidence" value="ECO:0007669"/>
    <property type="project" value="InterPro"/>
</dbReference>
<protein>
    <submittedName>
        <fullName evidence="7">Family 43 glycosylhydrolase</fullName>
    </submittedName>
</protein>
<dbReference type="RefSeq" id="WP_185178752.1">
    <property type="nucleotide sequence ID" value="NZ_CBCSEP010000005.1"/>
</dbReference>
<name>A0A841T827_9BACL</name>
<dbReference type="InterPro" id="IPR023296">
    <property type="entry name" value="Glyco_hydro_beta-prop_sf"/>
</dbReference>
<dbReference type="EMBL" id="JACJVN010000033">
    <property type="protein sequence ID" value="MBB6677474.1"/>
    <property type="molecule type" value="Genomic_DNA"/>
</dbReference>
<evidence type="ECO:0000256" key="1">
    <source>
        <dbReference type="ARBA" id="ARBA00009865"/>
    </source>
</evidence>
<proteinExistence type="inferred from homology"/>
<evidence type="ECO:0000256" key="5">
    <source>
        <dbReference type="PIRSR" id="PIRSR606710-2"/>
    </source>
</evidence>
<dbReference type="PANTHER" id="PTHR42812">
    <property type="entry name" value="BETA-XYLOSIDASE"/>
    <property type="match status" value="1"/>
</dbReference>
<organism evidence="7 8">
    <name type="scientific">Cohnella lubricantis</name>
    <dbReference type="NCBI Taxonomy" id="2163172"/>
    <lineage>
        <taxon>Bacteria</taxon>
        <taxon>Bacillati</taxon>
        <taxon>Bacillota</taxon>
        <taxon>Bacilli</taxon>
        <taxon>Bacillales</taxon>
        <taxon>Paenibacillaceae</taxon>
        <taxon>Cohnella</taxon>
    </lineage>
</organism>
<dbReference type="AlphaFoldDB" id="A0A841T827"/>
<evidence type="ECO:0000313" key="8">
    <source>
        <dbReference type="Proteomes" id="UP000574133"/>
    </source>
</evidence>
<dbReference type="Gene3D" id="2.115.10.20">
    <property type="entry name" value="Glycosyl hydrolase domain, family 43"/>
    <property type="match status" value="1"/>
</dbReference>
<keyword evidence="3 6" id="KW-0326">Glycosidase</keyword>
<evidence type="ECO:0000256" key="3">
    <source>
        <dbReference type="ARBA" id="ARBA00023295"/>
    </source>
</evidence>
<evidence type="ECO:0000256" key="4">
    <source>
        <dbReference type="PIRSR" id="PIRSR606710-1"/>
    </source>
</evidence>
<dbReference type="Pfam" id="PF04616">
    <property type="entry name" value="Glyco_hydro_43"/>
    <property type="match status" value="1"/>
</dbReference>
<evidence type="ECO:0000256" key="2">
    <source>
        <dbReference type="ARBA" id="ARBA00022801"/>
    </source>
</evidence>
<dbReference type="Proteomes" id="UP000574133">
    <property type="component" value="Unassembled WGS sequence"/>
</dbReference>
<reference evidence="7 8" key="1">
    <citation type="submission" date="2020-08" db="EMBL/GenBank/DDBJ databases">
        <title>Cohnella phylogeny.</title>
        <authorList>
            <person name="Dunlap C."/>
        </authorList>
    </citation>
    <scope>NUCLEOTIDE SEQUENCE [LARGE SCALE GENOMIC DNA]</scope>
    <source>
        <strain evidence="7 8">DSM 103658</strain>
    </source>
</reference>
<dbReference type="InterPro" id="IPR006710">
    <property type="entry name" value="Glyco_hydro_43"/>
</dbReference>
<accession>A0A841T827</accession>
<dbReference type="PANTHER" id="PTHR42812:SF5">
    <property type="entry name" value="ENDO-ARABINASE"/>
    <property type="match status" value="1"/>
</dbReference>
<comment type="caution">
    <text evidence="7">The sequence shown here is derived from an EMBL/GenBank/DDBJ whole genome shotgun (WGS) entry which is preliminary data.</text>
</comment>
<evidence type="ECO:0000256" key="6">
    <source>
        <dbReference type="RuleBase" id="RU361187"/>
    </source>
</evidence>
<dbReference type="GO" id="GO:0005975">
    <property type="term" value="P:carbohydrate metabolic process"/>
    <property type="evidence" value="ECO:0007669"/>
    <property type="project" value="InterPro"/>
</dbReference>
<dbReference type="SUPFAM" id="SSF75005">
    <property type="entry name" value="Arabinanase/levansucrase/invertase"/>
    <property type="match status" value="1"/>
</dbReference>